<name>A0A0A9VZX2_LYGHE</name>
<sequence>MSQVQHYYCHTCHEYIDAMVETDNGYPGGHHNSTSGGEEDEEWEDVMEECPSCGSPFFELLGSDVAESAGGTNTAAPTSNTVNGNTNHHSTNASVNNMNLPFDLPLQMQNMIQSVMGNIGGLPANVDVRFDIMQLDGDEGNRENGLPAACKDFSADDVLNLLTCYPHGVPRNCGSENNNDDKDDVHNNNSHINELGPDECVGSPVTDSVPNDGVCTVCL</sequence>
<dbReference type="EMBL" id="GDHC01013879">
    <property type="protein sequence ID" value="JAQ04750.1"/>
    <property type="molecule type" value="Transcribed_RNA"/>
</dbReference>
<proteinExistence type="predicted"/>
<organism evidence="2">
    <name type="scientific">Lygus hesperus</name>
    <name type="common">Western plant bug</name>
    <dbReference type="NCBI Taxonomy" id="30085"/>
    <lineage>
        <taxon>Eukaryota</taxon>
        <taxon>Metazoa</taxon>
        <taxon>Ecdysozoa</taxon>
        <taxon>Arthropoda</taxon>
        <taxon>Hexapoda</taxon>
        <taxon>Insecta</taxon>
        <taxon>Pterygota</taxon>
        <taxon>Neoptera</taxon>
        <taxon>Paraneoptera</taxon>
        <taxon>Hemiptera</taxon>
        <taxon>Heteroptera</taxon>
        <taxon>Panheteroptera</taxon>
        <taxon>Cimicomorpha</taxon>
        <taxon>Miridae</taxon>
        <taxon>Mirini</taxon>
        <taxon>Lygus</taxon>
    </lineage>
</organism>
<dbReference type="EMBL" id="GBHO01042888">
    <property type="protein sequence ID" value="JAG00716.1"/>
    <property type="molecule type" value="Transcribed_RNA"/>
</dbReference>
<evidence type="ECO:0000313" key="3">
    <source>
        <dbReference type="EMBL" id="JAQ04750.1"/>
    </source>
</evidence>
<reference evidence="2" key="1">
    <citation type="journal article" date="2014" name="PLoS ONE">
        <title>Transcriptome-Based Identification of ABC Transporters in the Western Tarnished Plant Bug Lygus hesperus.</title>
        <authorList>
            <person name="Hull J.J."/>
            <person name="Chaney K."/>
            <person name="Geib S.M."/>
            <person name="Fabrick J.A."/>
            <person name="Brent C.S."/>
            <person name="Walsh D."/>
            <person name="Lavine L.C."/>
        </authorList>
    </citation>
    <scope>NUCLEOTIDE SEQUENCE</scope>
</reference>
<protein>
    <submittedName>
        <fullName evidence="2">Uncharacterized protein</fullName>
    </submittedName>
</protein>
<evidence type="ECO:0000313" key="2">
    <source>
        <dbReference type="EMBL" id="JAG00716.1"/>
    </source>
</evidence>
<reference evidence="2" key="2">
    <citation type="submission" date="2014-07" db="EMBL/GenBank/DDBJ databases">
        <authorList>
            <person name="Hull J."/>
        </authorList>
    </citation>
    <scope>NUCLEOTIDE SEQUENCE</scope>
</reference>
<evidence type="ECO:0000256" key="1">
    <source>
        <dbReference type="SAM" id="MobiDB-lite"/>
    </source>
</evidence>
<feature type="region of interest" description="Disordered" evidence="1">
    <location>
        <begin position="172"/>
        <end position="203"/>
    </location>
</feature>
<accession>A0A0A9VZX2</accession>
<reference evidence="3" key="3">
    <citation type="journal article" date="2016" name="Gigascience">
        <title>De novo construction of an expanded transcriptome assembly for the western tarnished plant bug, Lygus hesperus.</title>
        <authorList>
            <person name="Tassone E.E."/>
            <person name="Geib S.M."/>
            <person name="Hall B."/>
            <person name="Fabrick J.A."/>
            <person name="Brent C.S."/>
            <person name="Hull J.J."/>
        </authorList>
    </citation>
    <scope>NUCLEOTIDE SEQUENCE</scope>
</reference>
<dbReference type="AlphaFoldDB" id="A0A0A9VZX2"/>
<gene>
    <name evidence="2" type="ORF">CM83_7029</name>
    <name evidence="3" type="ORF">g.29406</name>
</gene>